<dbReference type="Proteomes" id="UP001050691">
    <property type="component" value="Unassembled WGS sequence"/>
</dbReference>
<sequence>MDSGPPPSPAQVDQIISDTFPVKRLPLFVYDTLLTLNDEIRYIWKPRTNPGTILYYLARYAGLLNTFLNVLFGFVPFNINDARTVDRSSPIDHGAPDEVSHCYGLVLTLLLYFFVRAFLDIVVEAVVERRARPSLQGVLGPLQQTLSVLILCRFSLDLRQRNTLSQDASETVSPTNGTHSGTRTRTHISWTGMQNNPDTPSEMESAEQDTTTIAPNPRPSFGQQSQSGGPVIQRAVEYIHKELVNEFGESSSDLTLVDPTGRPSNVGSDELSYERSPMLLEVNFGEFRWPRSSELFTFTDIGACYVM</sequence>
<feature type="compositionally biased region" description="Polar residues" evidence="1">
    <location>
        <begin position="165"/>
        <end position="199"/>
    </location>
</feature>
<dbReference type="EMBL" id="BPWL01000006">
    <property type="protein sequence ID" value="GJJ10954.1"/>
    <property type="molecule type" value="Genomic_DNA"/>
</dbReference>
<organism evidence="3 4">
    <name type="scientific">Clathrus columnatus</name>
    <dbReference type="NCBI Taxonomy" id="1419009"/>
    <lineage>
        <taxon>Eukaryota</taxon>
        <taxon>Fungi</taxon>
        <taxon>Dikarya</taxon>
        <taxon>Basidiomycota</taxon>
        <taxon>Agaricomycotina</taxon>
        <taxon>Agaricomycetes</taxon>
        <taxon>Phallomycetidae</taxon>
        <taxon>Phallales</taxon>
        <taxon>Clathraceae</taxon>
        <taxon>Clathrus</taxon>
    </lineage>
</organism>
<dbReference type="AlphaFoldDB" id="A0AAV5ACN6"/>
<feature type="domain" description="DUF6533" evidence="2">
    <location>
        <begin position="27"/>
        <end position="64"/>
    </location>
</feature>
<proteinExistence type="predicted"/>
<dbReference type="InterPro" id="IPR045340">
    <property type="entry name" value="DUF6533"/>
</dbReference>
<feature type="region of interest" description="Disordered" evidence="1">
    <location>
        <begin position="165"/>
        <end position="206"/>
    </location>
</feature>
<gene>
    <name evidence="3" type="ORF">Clacol_005183</name>
</gene>
<evidence type="ECO:0000259" key="2">
    <source>
        <dbReference type="Pfam" id="PF20151"/>
    </source>
</evidence>
<reference evidence="3" key="1">
    <citation type="submission" date="2021-10" db="EMBL/GenBank/DDBJ databases">
        <title>De novo Genome Assembly of Clathrus columnatus (Basidiomycota, Fungi) Using Illumina and Nanopore Sequence Data.</title>
        <authorList>
            <person name="Ogiso-Tanaka E."/>
            <person name="Itagaki H."/>
            <person name="Hosoya T."/>
            <person name="Hosaka K."/>
        </authorList>
    </citation>
    <scope>NUCLEOTIDE SEQUENCE</scope>
    <source>
        <strain evidence="3">MO-923</strain>
    </source>
</reference>
<name>A0AAV5ACN6_9AGAM</name>
<dbReference type="Pfam" id="PF20151">
    <property type="entry name" value="DUF6533"/>
    <property type="match status" value="1"/>
</dbReference>
<evidence type="ECO:0000313" key="3">
    <source>
        <dbReference type="EMBL" id="GJJ10954.1"/>
    </source>
</evidence>
<comment type="caution">
    <text evidence="3">The sequence shown here is derived from an EMBL/GenBank/DDBJ whole genome shotgun (WGS) entry which is preliminary data.</text>
</comment>
<protein>
    <recommendedName>
        <fullName evidence="2">DUF6533 domain-containing protein</fullName>
    </recommendedName>
</protein>
<evidence type="ECO:0000256" key="1">
    <source>
        <dbReference type="SAM" id="MobiDB-lite"/>
    </source>
</evidence>
<evidence type="ECO:0000313" key="4">
    <source>
        <dbReference type="Proteomes" id="UP001050691"/>
    </source>
</evidence>
<accession>A0AAV5ACN6</accession>
<keyword evidence="4" id="KW-1185">Reference proteome</keyword>